<evidence type="ECO:0000256" key="1">
    <source>
        <dbReference type="SAM" id="MobiDB-lite"/>
    </source>
</evidence>
<protein>
    <submittedName>
        <fullName evidence="2">Uncharacterized protein</fullName>
    </submittedName>
</protein>
<organism evidence="2 3">
    <name type="scientific">Botryobasidium botryosum (strain FD-172 SS1)</name>
    <dbReference type="NCBI Taxonomy" id="930990"/>
    <lineage>
        <taxon>Eukaryota</taxon>
        <taxon>Fungi</taxon>
        <taxon>Dikarya</taxon>
        <taxon>Basidiomycota</taxon>
        <taxon>Agaricomycotina</taxon>
        <taxon>Agaricomycetes</taxon>
        <taxon>Cantharellales</taxon>
        <taxon>Botryobasidiaceae</taxon>
        <taxon>Botryobasidium</taxon>
    </lineage>
</organism>
<reference evidence="3" key="1">
    <citation type="journal article" date="2014" name="Proc. Natl. Acad. Sci. U.S.A.">
        <title>Extensive sampling of basidiomycete genomes demonstrates inadequacy of the white-rot/brown-rot paradigm for wood decay fungi.</title>
        <authorList>
            <person name="Riley R."/>
            <person name="Salamov A.A."/>
            <person name="Brown D.W."/>
            <person name="Nagy L.G."/>
            <person name="Floudas D."/>
            <person name="Held B.W."/>
            <person name="Levasseur A."/>
            <person name="Lombard V."/>
            <person name="Morin E."/>
            <person name="Otillar R."/>
            <person name="Lindquist E.A."/>
            <person name="Sun H."/>
            <person name="LaButti K.M."/>
            <person name="Schmutz J."/>
            <person name="Jabbour D."/>
            <person name="Luo H."/>
            <person name="Baker S.E."/>
            <person name="Pisabarro A.G."/>
            <person name="Walton J.D."/>
            <person name="Blanchette R.A."/>
            <person name="Henrissat B."/>
            <person name="Martin F."/>
            <person name="Cullen D."/>
            <person name="Hibbett D.S."/>
            <person name="Grigoriev I.V."/>
        </authorList>
    </citation>
    <scope>NUCLEOTIDE SEQUENCE [LARGE SCALE GENOMIC DNA]</scope>
    <source>
        <strain evidence="3">FD-172 SS1</strain>
    </source>
</reference>
<feature type="compositionally biased region" description="Low complexity" evidence="1">
    <location>
        <begin position="66"/>
        <end position="83"/>
    </location>
</feature>
<feature type="region of interest" description="Disordered" evidence="1">
    <location>
        <begin position="48"/>
        <end position="206"/>
    </location>
</feature>
<dbReference type="InParanoid" id="A0A067MKN7"/>
<dbReference type="AlphaFoldDB" id="A0A067MKN7"/>
<evidence type="ECO:0000313" key="2">
    <source>
        <dbReference type="EMBL" id="KDQ12427.1"/>
    </source>
</evidence>
<dbReference type="EMBL" id="KL198050">
    <property type="protein sequence ID" value="KDQ12427.1"/>
    <property type="molecule type" value="Genomic_DNA"/>
</dbReference>
<sequence>MRLQYARLKVDHGWVRSIIFNQRVHQCSSCRQTRQNLNEVENLYFHHYRSRPSPPLPQARGHGRGQSKASHSHQSQSQSQPEQRWAVPSGPSRTANPPSSVQSYPSPPQPDVRSDSPSTQSRPHPPSSPFTFSPPQTHQSRTTAASSAPLSPPLSIGHTPVAFPSTASASNPRAAHSYNPSRASPTATAPATSSSTTTTSATGLNPPLTYDSFWSSLSSPSKLSALSSATAVLASSGSSLRKGSD</sequence>
<dbReference type="OrthoDB" id="2359117at2759"/>
<dbReference type="HOGENOM" id="CLU_1133428_0_0_1"/>
<feature type="compositionally biased region" description="Low complexity" evidence="1">
    <location>
        <begin position="183"/>
        <end position="202"/>
    </location>
</feature>
<dbReference type="Proteomes" id="UP000027195">
    <property type="component" value="Unassembled WGS sequence"/>
</dbReference>
<feature type="compositionally biased region" description="Low complexity" evidence="1">
    <location>
        <begin position="129"/>
        <end position="155"/>
    </location>
</feature>
<name>A0A067MKN7_BOTB1</name>
<dbReference type="STRING" id="930990.A0A067MKN7"/>
<gene>
    <name evidence="2" type="ORF">BOTBODRAFT_415933</name>
</gene>
<keyword evidence="3" id="KW-1185">Reference proteome</keyword>
<accession>A0A067MKN7</accession>
<evidence type="ECO:0000313" key="3">
    <source>
        <dbReference type="Proteomes" id="UP000027195"/>
    </source>
</evidence>
<proteinExistence type="predicted"/>